<dbReference type="PANTHER" id="PTHR13420:SF7">
    <property type="entry name" value="UPF0235 PROTEIN C15ORF40"/>
    <property type="match status" value="1"/>
</dbReference>
<accession>A0A833E4C4</accession>
<dbReference type="Pfam" id="PF02594">
    <property type="entry name" value="DUF167"/>
    <property type="match status" value="1"/>
</dbReference>
<evidence type="ECO:0000256" key="1">
    <source>
        <dbReference type="ARBA" id="ARBA00010364"/>
    </source>
</evidence>
<proteinExistence type="inferred from homology"/>
<dbReference type="GO" id="GO:0005737">
    <property type="term" value="C:cytoplasm"/>
    <property type="evidence" value="ECO:0007669"/>
    <property type="project" value="TreeGrafter"/>
</dbReference>
<dbReference type="PANTHER" id="PTHR13420">
    <property type="entry name" value="UPF0235 PROTEIN C15ORF40"/>
    <property type="match status" value="1"/>
</dbReference>
<dbReference type="EMBL" id="DQUR01000202">
    <property type="protein sequence ID" value="HIP89469.1"/>
    <property type="molecule type" value="Genomic_DNA"/>
</dbReference>
<name>A0A833E4C4_9EURY</name>
<organism evidence="3 4">
    <name type="scientific">Thermococcus paralvinellae</name>
    <dbReference type="NCBI Taxonomy" id="582419"/>
    <lineage>
        <taxon>Archaea</taxon>
        <taxon>Methanobacteriati</taxon>
        <taxon>Methanobacteriota</taxon>
        <taxon>Thermococci</taxon>
        <taxon>Thermococcales</taxon>
        <taxon>Thermococcaceae</taxon>
        <taxon>Thermococcus</taxon>
    </lineage>
</organism>
<comment type="caution">
    <text evidence="3">The sequence shown here is derived from an EMBL/GenBank/DDBJ whole genome shotgun (WGS) entry which is preliminary data.</text>
</comment>
<gene>
    <name evidence="3" type="ORF">EYH24_06020</name>
</gene>
<dbReference type="InterPro" id="IPR003746">
    <property type="entry name" value="DUF167"/>
</dbReference>
<reference evidence="3" key="1">
    <citation type="journal article" date="2020" name="ISME J.">
        <title>Gammaproteobacteria mediating utilization of methyl-, sulfur- and petroleum organic compounds in deep ocean hydrothermal plumes.</title>
        <authorList>
            <person name="Zhou Z."/>
            <person name="Liu Y."/>
            <person name="Pan J."/>
            <person name="Cron B.R."/>
            <person name="Toner B.M."/>
            <person name="Anantharaman K."/>
            <person name="Breier J.A."/>
            <person name="Dick G.J."/>
            <person name="Li M."/>
        </authorList>
    </citation>
    <scope>NUCLEOTIDE SEQUENCE</scope>
    <source>
        <strain evidence="3">SZUA-1476</strain>
    </source>
</reference>
<protein>
    <recommendedName>
        <fullName evidence="2">UPF0235 protein EYH24_06020</fullName>
    </recommendedName>
</protein>
<evidence type="ECO:0000256" key="2">
    <source>
        <dbReference type="HAMAP-Rule" id="MF_00634"/>
    </source>
</evidence>
<comment type="similarity">
    <text evidence="1 2">Belongs to the UPF0235 family.</text>
</comment>
<dbReference type="HAMAP" id="MF_00634">
    <property type="entry name" value="UPF0235"/>
    <property type="match status" value="1"/>
</dbReference>
<dbReference type="NCBIfam" id="TIGR00251">
    <property type="entry name" value="DUF167 family protein"/>
    <property type="match status" value="1"/>
</dbReference>
<dbReference type="SUPFAM" id="SSF69786">
    <property type="entry name" value="YggU-like"/>
    <property type="match status" value="1"/>
</dbReference>
<dbReference type="SMART" id="SM01152">
    <property type="entry name" value="DUF167"/>
    <property type="match status" value="1"/>
</dbReference>
<dbReference type="Proteomes" id="UP000653692">
    <property type="component" value="Unassembled WGS sequence"/>
</dbReference>
<dbReference type="AlphaFoldDB" id="A0A833E4C4"/>
<dbReference type="InterPro" id="IPR036591">
    <property type="entry name" value="YggU-like_sf"/>
</dbReference>
<evidence type="ECO:0000313" key="3">
    <source>
        <dbReference type="EMBL" id="HIP89469.1"/>
    </source>
</evidence>
<sequence length="92" mass="10269">MIKQTKNGVVLLVHVQPNAKKNSVEGIDEWRGRIKIKVSAPPVGGKANRELTKFLSKLLEKEIVILRGETSREKELLIRGASIEDVKKKLGI</sequence>
<evidence type="ECO:0000313" key="4">
    <source>
        <dbReference type="Proteomes" id="UP000653692"/>
    </source>
</evidence>
<dbReference type="Gene3D" id="3.30.1200.10">
    <property type="entry name" value="YggU-like"/>
    <property type="match status" value="1"/>
</dbReference>